<proteinExistence type="predicted"/>
<reference evidence="3 4" key="1">
    <citation type="submission" date="2020-07" db="EMBL/GenBank/DDBJ databases">
        <title>Exploring microbial biodiversity for novel pathways involved in the catabolism of aromatic compounds derived from lignin.</title>
        <authorList>
            <person name="Elkins J."/>
        </authorList>
    </citation>
    <scope>NUCLEOTIDE SEQUENCE [LARGE SCALE GENOMIC DNA]</scope>
    <source>
        <strain evidence="3 4">H2C3B</strain>
    </source>
</reference>
<gene>
    <name evidence="3" type="ORF">GGD41_002406</name>
</gene>
<organism evidence="3 4">
    <name type="scientific">Paraburkholderia bryophila</name>
    <dbReference type="NCBI Taxonomy" id="420952"/>
    <lineage>
        <taxon>Bacteria</taxon>
        <taxon>Pseudomonadati</taxon>
        <taxon>Pseudomonadota</taxon>
        <taxon>Betaproteobacteria</taxon>
        <taxon>Burkholderiales</taxon>
        <taxon>Burkholderiaceae</taxon>
        <taxon>Paraburkholderia</taxon>
    </lineage>
</organism>
<sequence length="78" mass="8561">MRQVRLLKTAAVVGGAILAMTSEQASAQSSITLYGMADVSVRYLTYSNAKNDRRLFMTNGAITNSRWGYAVRKTWAAV</sequence>
<evidence type="ECO:0000313" key="4">
    <source>
        <dbReference type="Proteomes" id="UP000572540"/>
    </source>
</evidence>
<dbReference type="Pfam" id="PF13609">
    <property type="entry name" value="Porin_4"/>
    <property type="match status" value="1"/>
</dbReference>
<evidence type="ECO:0000313" key="3">
    <source>
        <dbReference type="EMBL" id="NYH15178.1"/>
    </source>
</evidence>
<evidence type="ECO:0000259" key="2">
    <source>
        <dbReference type="Pfam" id="PF13609"/>
    </source>
</evidence>
<dbReference type="SUPFAM" id="SSF56935">
    <property type="entry name" value="Porins"/>
    <property type="match status" value="1"/>
</dbReference>
<dbReference type="InterPro" id="IPR033900">
    <property type="entry name" value="Gram_neg_porin_domain"/>
</dbReference>
<name>A0A7Y9W7H5_9BURK</name>
<dbReference type="GO" id="GO:0016020">
    <property type="term" value="C:membrane"/>
    <property type="evidence" value="ECO:0007669"/>
    <property type="project" value="InterPro"/>
</dbReference>
<protein>
    <submittedName>
        <fullName evidence="3">Putative porin</fullName>
    </submittedName>
</protein>
<dbReference type="AlphaFoldDB" id="A0A7Y9W7H5"/>
<feature type="domain" description="Porin" evidence="2">
    <location>
        <begin position="16"/>
        <end position="70"/>
    </location>
</feature>
<dbReference type="GO" id="GO:0015288">
    <property type="term" value="F:porin activity"/>
    <property type="evidence" value="ECO:0007669"/>
    <property type="project" value="InterPro"/>
</dbReference>
<feature type="chain" id="PRO_5031090272" evidence="1">
    <location>
        <begin position="28"/>
        <end position="78"/>
    </location>
</feature>
<dbReference type="Proteomes" id="UP000572540">
    <property type="component" value="Unassembled WGS sequence"/>
</dbReference>
<dbReference type="InterPro" id="IPR023614">
    <property type="entry name" value="Porin_dom_sf"/>
</dbReference>
<accession>A0A7Y9W7H5</accession>
<feature type="signal peptide" evidence="1">
    <location>
        <begin position="1"/>
        <end position="27"/>
    </location>
</feature>
<dbReference type="EMBL" id="JACCAU010000001">
    <property type="protein sequence ID" value="NYH15178.1"/>
    <property type="molecule type" value="Genomic_DNA"/>
</dbReference>
<dbReference type="Gene3D" id="2.40.160.10">
    <property type="entry name" value="Porin"/>
    <property type="match status" value="1"/>
</dbReference>
<evidence type="ECO:0000256" key="1">
    <source>
        <dbReference type="SAM" id="SignalP"/>
    </source>
</evidence>
<comment type="caution">
    <text evidence="3">The sequence shown here is derived from an EMBL/GenBank/DDBJ whole genome shotgun (WGS) entry which is preliminary data.</text>
</comment>
<keyword evidence="1" id="KW-0732">Signal</keyword>